<evidence type="ECO:0000313" key="3">
    <source>
        <dbReference type="Proteomes" id="UP000050525"/>
    </source>
</evidence>
<gene>
    <name evidence="2" type="ORF">Y1Q_0008820</name>
</gene>
<proteinExistence type="predicted"/>
<dbReference type="Pfam" id="PF22938">
    <property type="entry name" value="Integrase_p58_C"/>
    <property type="match status" value="1"/>
</dbReference>
<feature type="domain" description="Integrase p58-like C-terminal" evidence="1">
    <location>
        <begin position="105"/>
        <end position="138"/>
    </location>
</feature>
<protein>
    <recommendedName>
        <fullName evidence="1">Integrase p58-like C-terminal domain-containing protein</fullName>
    </recommendedName>
</protein>
<evidence type="ECO:0000259" key="1">
    <source>
        <dbReference type="Pfam" id="PF22938"/>
    </source>
</evidence>
<dbReference type="STRING" id="8496.A0A151NA47"/>
<name>A0A151NA47_ALLMI</name>
<evidence type="ECO:0000313" key="2">
    <source>
        <dbReference type="EMBL" id="KYO33684.1"/>
    </source>
</evidence>
<reference evidence="2 3" key="1">
    <citation type="journal article" date="2012" name="Genome Biol.">
        <title>Sequencing three crocodilian genomes to illuminate the evolution of archosaurs and amniotes.</title>
        <authorList>
            <person name="St John J.A."/>
            <person name="Braun E.L."/>
            <person name="Isberg S.R."/>
            <person name="Miles L.G."/>
            <person name="Chong A.Y."/>
            <person name="Gongora J."/>
            <person name="Dalzell P."/>
            <person name="Moran C."/>
            <person name="Bed'hom B."/>
            <person name="Abzhanov A."/>
            <person name="Burgess S.C."/>
            <person name="Cooksey A.M."/>
            <person name="Castoe T.A."/>
            <person name="Crawford N.G."/>
            <person name="Densmore L.D."/>
            <person name="Drew J.C."/>
            <person name="Edwards S.V."/>
            <person name="Faircloth B.C."/>
            <person name="Fujita M.K."/>
            <person name="Greenwold M.J."/>
            <person name="Hoffmann F.G."/>
            <person name="Howard J.M."/>
            <person name="Iguchi T."/>
            <person name="Janes D.E."/>
            <person name="Khan S.Y."/>
            <person name="Kohno S."/>
            <person name="de Koning A.J."/>
            <person name="Lance S.L."/>
            <person name="McCarthy F.M."/>
            <person name="McCormack J.E."/>
            <person name="Merchant M.E."/>
            <person name="Peterson D.G."/>
            <person name="Pollock D.D."/>
            <person name="Pourmand N."/>
            <person name="Raney B.J."/>
            <person name="Roessler K.A."/>
            <person name="Sanford J.R."/>
            <person name="Sawyer R.H."/>
            <person name="Schmidt C.J."/>
            <person name="Triplett E.W."/>
            <person name="Tuberville T.D."/>
            <person name="Venegas-Anaya M."/>
            <person name="Howard J.T."/>
            <person name="Jarvis E.D."/>
            <person name="Guillette L.J.Jr."/>
            <person name="Glenn T.C."/>
            <person name="Green R.E."/>
            <person name="Ray D.A."/>
        </authorList>
    </citation>
    <scope>NUCLEOTIDE SEQUENCE [LARGE SCALE GENOMIC DNA]</scope>
    <source>
        <strain evidence="2">KSC_2009_1</strain>
    </source>
</reference>
<dbReference type="Proteomes" id="UP000050525">
    <property type="component" value="Unassembled WGS sequence"/>
</dbReference>
<accession>A0A151NA47</accession>
<keyword evidence="3" id="KW-1185">Reference proteome</keyword>
<dbReference type="InterPro" id="IPR054465">
    <property type="entry name" value="Integrase_p58-like_C"/>
</dbReference>
<dbReference type="EMBL" id="AKHW03003682">
    <property type="protein sequence ID" value="KYO33684.1"/>
    <property type="molecule type" value="Genomic_DNA"/>
</dbReference>
<comment type="caution">
    <text evidence="2">The sequence shown here is derived from an EMBL/GenBank/DDBJ whole genome shotgun (WGS) entry which is preliminary data.</text>
</comment>
<organism evidence="2 3">
    <name type="scientific">Alligator mississippiensis</name>
    <name type="common">American alligator</name>
    <dbReference type="NCBI Taxonomy" id="8496"/>
    <lineage>
        <taxon>Eukaryota</taxon>
        <taxon>Metazoa</taxon>
        <taxon>Chordata</taxon>
        <taxon>Craniata</taxon>
        <taxon>Vertebrata</taxon>
        <taxon>Euteleostomi</taxon>
        <taxon>Archelosauria</taxon>
        <taxon>Archosauria</taxon>
        <taxon>Crocodylia</taxon>
        <taxon>Alligatoridae</taxon>
        <taxon>Alligatorinae</taxon>
        <taxon>Alligator</taxon>
    </lineage>
</organism>
<sequence length="203" mass="23435">MHLKSARFSPFQLVYGHCPRGLLQIVQEEWERPVGPGLVAERYRQELQDRIDKAQQIACQNLQAAQGQQESQYNQKTKPRVFQLEDMVLVSLPASTSTHLTTWQGPFKVIRQVGPVDYEMLKTRHRHECQIYHVKLLKEWKAPQGWLAQKEEAVEELGPPCPKLGGSTGKGQMHLGEDLDADQWWELEEMIETFQDTFQENPG</sequence>
<dbReference type="AlphaFoldDB" id="A0A151NA47"/>